<keyword evidence="3" id="KW-1185">Reference proteome</keyword>
<dbReference type="GeneID" id="43603247"/>
<feature type="region of interest" description="Disordered" evidence="1">
    <location>
        <begin position="42"/>
        <end position="64"/>
    </location>
</feature>
<evidence type="ECO:0000313" key="3">
    <source>
        <dbReference type="Proteomes" id="UP000254866"/>
    </source>
</evidence>
<evidence type="ECO:0000256" key="1">
    <source>
        <dbReference type="SAM" id="MobiDB-lite"/>
    </source>
</evidence>
<name>A0A370T970_9HELO</name>
<evidence type="ECO:0000313" key="2">
    <source>
        <dbReference type="EMBL" id="RDL30120.1"/>
    </source>
</evidence>
<dbReference type="RefSeq" id="XP_031864728.1">
    <property type="nucleotide sequence ID" value="XM_032019021.1"/>
</dbReference>
<proteinExistence type="predicted"/>
<organism evidence="2 3">
    <name type="scientific">Venustampulla echinocandica</name>
    <dbReference type="NCBI Taxonomy" id="2656787"/>
    <lineage>
        <taxon>Eukaryota</taxon>
        <taxon>Fungi</taxon>
        <taxon>Dikarya</taxon>
        <taxon>Ascomycota</taxon>
        <taxon>Pezizomycotina</taxon>
        <taxon>Leotiomycetes</taxon>
        <taxon>Helotiales</taxon>
        <taxon>Pleuroascaceae</taxon>
        <taxon>Venustampulla</taxon>
    </lineage>
</organism>
<reference evidence="2 3" key="1">
    <citation type="journal article" date="2018" name="IMA Fungus">
        <title>IMA Genome-F 9: Draft genome sequence of Annulohypoxylon stygium, Aspergillus mulundensis, Berkeleyomyces basicola (syn. Thielaviopsis basicola), Ceratocystis smalleyi, two Cercospora beticola strains, Coleophoma cylindrospora, Fusarium fracticaudum, Phialophora cf. hyalina, and Morchella septimelata.</title>
        <authorList>
            <person name="Wingfield B.D."/>
            <person name="Bills G.F."/>
            <person name="Dong Y."/>
            <person name="Huang W."/>
            <person name="Nel W.J."/>
            <person name="Swalarsk-Parry B.S."/>
            <person name="Vaghefi N."/>
            <person name="Wilken P.M."/>
            <person name="An Z."/>
            <person name="de Beer Z.W."/>
            <person name="De Vos L."/>
            <person name="Chen L."/>
            <person name="Duong T.A."/>
            <person name="Gao Y."/>
            <person name="Hammerbacher A."/>
            <person name="Kikkert J.R."/>
            <person name="Li Y."/>
            <person name="Li H."/>
            <person name="Li K."/>
            <person name="Li Q."/>
            <person name="Liu X."/>
            <person name="Ma X."/>
            <person name="Naidoo K."/>
            <person name="Pethybridge S.J."/>
            <person name="Sun J."/>
            <person name="Steenkamp E.T."/>
            <person name="van der Nest M.A."/>
            <person name="van Wyk S."/>
            <person name="Wingfield M.J."/>
            <person name="Xiong C."/>
            <person name="Yue Q."/>
            <person name="Zhang X."/>
        </authorList>
    </citation>
    <scope>NUCLEOTIDE SEQUENCE [LARGE SCALE GENOMIC DNA]</scope>
    <source>
        <strain evidence="2 3">BP 5553</strain>
    </source>
</reference>
<gene>
    <name evidence="2" type="ORF">BP5553_10398</name>
</gene>
<dbReference type="AlphaFoldDB" id="A0A370T970"/>
<dbReference type="Proteomes" id="UP000254866">
    <property type="component" value="Unassembled WGS sequence"/>
</dbReference>
<dbReference type="EMBL" id="NPIC01000016">
    <property type="protein sequence ID" value="RDL30120.1"/>
    <property type="molecule type" value="Genomic_DNA"/>
</dbReference>
<comment type="caution">
    <text evidence="2">The sequence shown here is derived from an EMBL/GenBank/DDBJ whole genome shotgun (WGS) entry which is preliminary data.</text>
</comment>
<sequence>MIAKTGDQLEWGAGMQGGEFDTISELLLGSKAPLPHCGAANAVEPATTVSSAPTPPGNQTKKRETERALREHHFATPALRMESVLLDRDDDLSISLNA</sequence>
<accession>A0A370T970</accession>
<protein>
    <submittedName>
        <fullName evidence="2">Uncharacterized protein</fullName>
    </submittedName>
</protein>